<evidence type="ECO:0000313" key="4">
    <source>
        <dbReference type="Proteomes" id="UP001565200"/>
    </source>
</evidence>
<evidence type="ECO:0000313" key="3">
    <source>
        <dbReference type="EMBL" id="MEY8245891.1"/>
    </source>
</evidence>
<feature type="signal peptide" evidence="1">
    <location>
        <begin position="1"/>
        <end position="24"/>
    </location>
</feature>
<organism evidence="3 4">
    <name type="scientific">Heminiphilus faecis</name>
    <dbReference type="NCBI Taxonomy" id="2601703"/>
    <lineage>
        <taxon>Bacteria</taxon>
        <taxon>Pseudomonadati</taxon>
        <taxon>Bacteroidota</taxon>
        <taxon>Bacteroidia</taxon>
        <taxon>Bacteroidales</taxon>
        <taxon>Muribaculaceae</taxon>
        <taxon>Heminiphilus</taxon>
    </lineage>
</organism>
<keyword evidence="1" id="KW-0732">Signal</keyword>
<gene>
    <name evidence="3" type="ORF">AAK873_09725</name>
</gene>
<sequence>MKNLKYIWLSVVALLSAGFVSCNDDDEYFDGKYQDQPIVVNKVYLENYESSVPDREVEFARLGQLIRLEGSGFMGMKKVFVNGFDTYFNRAYVSDNSMLIQLSSKTPITDAEDDVRNTIRLVKDGTETVHNFTIRAASPSIKGIQNALPAAGEQVVVLGAGLQEITRITLPGGVEITEGINSDEDGEWYSFTMPAGLTAGGAIIAEGANGISQTPAYFNERRGMLLDFDTEGQQGAWSWKEAGSMIGFEDRTDDDGNATMKNDLVQDPLGTNGQVCQIVPDRLLADGGIVSGKPRVTECWTVGDGNLEYENWARMSALIPADTPLDEVAFQFDIYVPNKWGSTGQIQICLVNNYQYKGIDSDEYGSGKLTAFFTPWVVDGENVPFTTEGWTTVTIPLSEFGKYKALLEDKEAVAPTFQTVIDDRLAATYPNFGMGFVNTDYVLGDVAFPSDLFNTKIYVDNWRIVPCKNVVISDYPEDEEEE</sequence>
<proteinExistence type="predicted"/>
<dbReference type="Gene3D" id="2.60.40.10">
    <property type="entry name" value="Immunoglobulins"/>
    <property type="match status" value="2"/>
</dbReference>
<protein>
    <submittedName>
        <fullName evidence="3">Glycan-binding surface protein</fullName>
    </submittedName>
</protein>
<reference evidence="3 4" key="1">
    <citation type="submission" date="2024-03" db="EMBL/GenBank/DDBJ databases">
        <title>Mouse gut bacterial collection (mGBC) of GemPharmatech.</title>
        <authorList>
            <person name="He Y."/>
            <person name="Dong L."/>
            <person name="Wu D."/>
            <person name="Gao X."/>
            <person name="Lin Z."/>
        </authorList>
    </citation>
    <scope>NUCLEOTIDE SEQUENCE [LARGE SCALE GENOMIC DNA]</scope>
    <source>
        <strain evidence="3 4">54-13</strain>
    </source>
</reference>
<dbReference type="InterPro" id="IPR040475">
    <property type="entry name" value="SGBP_B_XBD"/>
</dbReference>
<feature type="chain" id="PRO_5047026586" evidence="1">
    <location>
        <begin position="25"/>
        <end position="482"/>
    </location>
</feature>
<dbReference type="Proteomes" id="UP001565200">
    <property type="component" value="Unassembled WGS sequence"/>
</dbReference>
<dbReference type="RefSeq" id="WP_369863542.1">
    <property type="nucleotide sequence ID" value="NZ_JBCLPP010000026.1"/>
</dbReference>
<dbReference type="PROSITE" id="PS51257">
    <property type="entry name" value="PROKAR_LIPOPROTEIN"/>
    <property type="match status" value="1"/>
</dbReference>
<name>A0ABV4CX12_9BACT</name>
<dbReference type="EMBL" id="JBCLPP010000026">
    <property type="protein sequence ID" value="MEY8245891.1"/>
    <property type="molecule type" value="Genomic_DNA"/>
</dbReference>
<feature type="domain" description="Surface glycan-binding protein B xyloglucan binding" evidence="2">
    <location>
        <begin position="218"/>
        <end position="466"/>
    </location>
</feature>
<comment type="caution">
    <text evidence="3">The sequence shown here is derived from an EMBL/GenBank/DDBJ whole genome shotgun (WGS) entry which is preliminary data.</text>
</comment>
<accession>A0ABV4CX12</accession>
<dbReference type="Pfam" id="PF18329">
    <property type="entry name" value="SGBP_B_XBD"/>
    <property type="match status" value="1"/>
</dbReference>
<dbReference type="InterPro" id="IPR013783">
    <property type="entry name" value="Ig-like_fold"/>
</dbReference>
<evidence type="ECO:0000259" key="2">
    <source>
        <dbReference type="Pfam" id="PF18329"/>
    </source>
</evidence>
<keyword evidence="4" id="KW-1185">Reference proteome</keyword>
<evidence type="ECO:0000256" key="1">
    <source>
        <dbReference type="SAM" id="SignalP"/>
    </source>
</evidence>